<dbReference type="Proteomes" id="UP000007879">
    <property type="component" value="Unassembled WGS sequence"/>
</dbReference>
<feature type="transmembrane region" description="Helical" evidence="8">
    <location>
        <begin position="489"/>
        <end position="514"/>
    </location>
</feature>
<organism evidence="11 12">
    <name type="scientific">Amphimedon queenslandica</name>
    <name type="common">Sponge</name>
    <dbReference type="NCBI Taxonomy" id="400682"/>
    <lineage>
        <taxon>Eukaryota</taxon>
        <taxon>Metazoa</taxon>
        <taxon>Porifera</taxon>
        <taxon>Demospongiae</taxon>
        <taxon>Heteroscleromorpha</taxon>
        <taxon>Haplosclerida</taxon>
        <taxon>Niphatidae</taxon>
        <taxon>Amphimedon</taxon>
    </lineage>
</organism>
<dbReference type="RefSeq" id="XP_019850179.1">
    <property type="nucleotide sequence ID" value="XM_019994620.1"/>
</dbReference>
<feature type="domain" description="G-protein coupled receptors family 2 profile 2" evidence="10">
    <location>
        <begin position="320"/>
        <end position="622"/>
    </location>
</feature>
<accession>A0AAN0IZI2</accession>
<dbReference type="Gene3D" id="1.10.2000.10">
    <property type="entry name" value="Frizzled cysteine-rich domain"/>
    <property type="match status" value="1"/>
</dbReference>
<keyword evidence="3 8" id="KW-1133">Transmembrane helix</keyword>
<evidence type="ECO:0000256" key="7">
    <source>
        <dbReference type="SAM" id="MobiDB-lite"/>
    </source>
</evidence>
<feature type="transmembrane region" description="Helical" evidence="8">
    <location>
        <begin position="446"/>
        <end position="469"/>
    </location>
</feature>
<comment type="subcellular location">
    <subcellularLocation>
        <location evidence="1">Membrane</location>
        <topology evidence="1">Multi-pass membrane protein</topology>
    </subcellularLocation>
</comment>
<dbReference type="Gene3D" id="1.20.1070.10">
    <property type="entry name" value="Rhodopsin 7-helix transmembrane proteins"/>
    <property type="match status" value="1"/>
</dbReference>
<dbReference type="PROSITE" id="PS50261">
    <property type="entry name" value="G_PROTEIN_RECEP_F2_4"/>
    <property type="match status" value="1"/>
</dbReference>
<evidence type="ECO:0000256" key="2">
    <source>
        <dbReference type="ARBA" id="ARBA00022692"/>
    </source>
</evidence>
<dbReference type="PANTHER" id="PTHR31787">
    <property type="entry name" value="G-PROTEIN-COUPLED RECEPTOR GPCR FAMILY PROTEIN"/>
    <property type="match status" value="1"/>
</dbReference>
<feature type="transmembrane region" description="Helical" evidence="8">
    <location>
        <begin position="325"/>
        <end position="344"/>
    </location>
</feature>
<evidence type="ECO:0008006" key="13">
    <source>
        <dbReference type="Google" id="ProtNLM"/>
    </source>
</evidence>
<feature type="domain" description="FZ" evidence="9">
    <location>
        <begin position="145"/>
        <end position="287"/>
    </location>
</feature>
<feature type="transmembrane region" description="Helical" evidence="8">
    <location>
        <begin position="535"/>
        <end position="557"/>
    </location>
</feature>
<evidence type="ECO:0000313" key="11">
    <source>
        <dbReference type="EnsemblMetazoa" id="XP_019850179.1"/>
    </source>
</evidence>
<evidence type="ECO:0000313" key="12">
    <source>
        <dbReference type="Proteomes" id="UP000007879"/>
    </source>
</evidence>
<dbReference type="PROSITE" id="PS50038">
    <property type="entry name" value="FZ"/>
    <property type="match status" value="1"/>
</dbReference>
<reference evidence="11" key="2">
    <citation type="submission" date="2024-06" db="UniProtKB">
        <authorList>
            <consortium name="EnsemblMetazoa"/>
        </authorList>
    </citation>
    <scope>IDENTIFICATION</scope>
</reference>
<keyword evidence="4 8" id="KW-0472">Membrane</keyword>
<dbReference type="InterPro" id="IPR020067">
    <property type="entry name" value="Frizzled_dom"/>
</dbReference>
<dbReference type="GO" id="GO:0004888">
    <property type="term" value="F:transmembrane signaling receptor activity"/>
    <property type="evidence" value="ECO:0007669"/>
    <property type="project" value="InterPro"/>
</dbReference>
<evidence type="ECO:0000256" key="6">
    <source>
        <dbReference type="PROSITE-ProRule" id="PRU00090"/>
    </source>
</evidence>
<comment type="caution">
    <text evidence="6">Lacks conserved residue(s) required for the propagation of feature annotation.</text>
</comment>
<dbReference type="GeneID" id="109580975"/>
<dbReference type="PANTHER" id="PTHR31787:SF3">
    <property type="entry name" value="FRIZZLED AND SMOOTHENED-LIKE PROTEIN H"/>
    <property type="match status" value="1"/>
</dbReference>
<evidence type="ECO:0000259" key="9">
    <source>
        <dbReference type="PROSITE" id="PS50038"/>
    </source>
</evidence>
<keyword evidence="2 8" id="KW-0812">Transmembrane</keyword>
<protein>
    <recommendedName>
        <fullName evidence="13">G-protein coupled receptors family 2 profile 2 domain-containing protein</fullName>
    </recommendedName>
</protein>
<dbReference type="EnsemblMetazoa" id="XM_019994620.1">
    <property type="protein sequence ID" value="XP_019850179.1"/>
    <property type="gene ID" value="LOC109580975"/>
</dbReference>
<evidence type="ECO:0000256" key="4">
    <source>
        <dbReference type="ARBA" id="ARBA00023136"/>
    </source>
</evidence>
<keyword evidence="12" id="KW-1185">Reference proteome</keyword>
<feature type="transmembrane region" description="Helical" evidence="8">
    <location>
        <begin position="356"/>
        <end position="376"/>
    </location>
</feature>
<dbReference type="GO" id="GO:0007166">
    <property type="term" value="P:cell surface receptor signaling pathway"/>
    <property type="evidence" value="ECO:0007669"/>
    <property type="project" value="InterPro"/>
</dbReference>
<dbReference type="GO" id="GO:0016020">
    <property type="term" value="C:membrane"/>
    <property type="evidence" value="ECO:0007669"/>
    <property type="project" value="UniProtKB-SubCell"/>
</dbReference>
<evidence type="ECO:0000259" key="10">
    <source>
        <dbReference type="PROSITE" id="PS50261"/>
    </source>
</evidence>
<reference evidence="12" key="1">
    <citation type="journal article" date="2010" name="Nature">
        <title>The Amphimedon queenslandica genome and the evolution of animal complexity.</title>
        <authorList>
            <person name="Srivastava M."/>
            <person name="Simakov O."/>
            <person name="Chapman J."/>
            <person name="Fahey B."/>
            <person name="Gauthier M.E."/>
            <person name="Mitros T."/>
            <person name="Richards G.S."/>
            <person name="Conaco C."/>
            <person name="Dacre M."/>
            <person name="Hellsten U."/>
            <person name="Larroux C."/>
            <person name="Putnam N.H."/>
            <person name="Stanke M."/>
            <person name="Adamska M."/>
            <person name="Darling A."/>
            <person name="Degnan S.M."/>
            <person name="Oakley T.H."/>
            <person name="Plachetzki D.C."/>
            <person name="Zhai Y."/>
            <person name="Adamski M."/>
            <person name="Calcino A."/>
            <person name="Cummins S.F."/>
            <person name="Goodstein D.M."/>
            <person name="Harris C."/>
            <person name="Jackson D.J."/>
            <person name="Leys S.P."/>
            <person name="Shu S."/>
            <person name="Woodcroft B.J."/>
            <person name="Vervoort M."/>
            <person name="Kosik K.S."/>
            <person name="Manning G."/>
            <person name="Degnan B.M."/>
            <person name="Rokhsar D.S."/>
        </authorList>
    </citation>
    <scope>NUCLEOTIDE SEQUENCE [LARGE SCALE GENOMIC DNA]</scope>
</reference>
<dbReference type="InterPro" id="IPR017981">
    <property type="entry name" value="GPCR_2-like_7TM"/>
</dbReference>
<feature type="region of interest" description="Disordered" evidence="7">
    <location>
        <begin position="27"/>
        <end position="49"/>
    </location>
</feature>
<feature type="transmembrane region" description="Helical" evidence="8">
    <location>
        <begin position="80"/>
        <end position="102"/>
    </location>
</feature>
<proteinExistence type="predicted"/>
<feature type="compositionally biased region" description="Basic and acidic residues" evidence="7">
    <location>
        <begin position="27"/>
        <end position="36"/>
    </location>
</feature>
<feature type="transmembrane region" description="Helical" evidence="8">
    <location>
        <begin position="601"/>
        <end position="632"/>
    </location>
</feature>
<dbReference type="InterPro" id="IPR036790">
    <property type="entry name" value="Frizzled_dom_sf"/>
</dbReference>
<dbReference type="KEGG" id="aqu:109580975"/>
<dbReference type="InterPro" id="IPR050949">
    <property type="entry name" value="GPCR_Fz/Smo-like"/>
</dbReference>
<dbReference type="AlphaFoldDB" id="A0AAN0IZI2"/>
<feature type="transmembrane region" description="Helical" evidence="8">
    <location>
        <begin position="414"/>
        <end position="434"/>
    </location>
</feature>
<evidence type="ECO:0000256" key="5">
    <source>
        <dbReference type="ARBA" id="ARBA00023157"/>
    </source>
</evidence>
<evidence type="ECO:0000256" key="8">
    <source>
        <dbReference type="SAM" id="Phobius"/>
    </source>
</evidence>
<sequence length="654" mass="73493">MTMYFEASVNSKRVPLLSEVEKKEVELSHSVEDRDPPIATNPPVEKKPDGAWHFKPSKDKIRFCGCCCMMPSKIAKPLEIILLMLILLFVVIMSFVPVAVHISEELSTNSSSLDTTNGSFHPVSGQCQGYGARSSTCEDESIGIASNASCVAVNYTGSTCKSYLQEWQSCAIGATDGIYINSSQKLMTSEVSFVLQALQSSSVSEECRSAGSEFVCQYSFPLCDCVTGKEYLPSREFCNYVSTQVCSAEWQEAISILGQGVLPDCLELPSTGDSDNSSSIISNCSTIVCAESDGFRCVNGSCRPQCGEFKTYSPRNARTQQVTQLIATIISSSVGILVLIVSVIRWRVMLSFPSIFLVYMTIGLCILSIFIFVSILDFKHLYCSSEDFLEAFNHPTTYCKVTGAIFHYFYLNMTLWWCFNVISVFYKIMFPVFAKEHKEKDKFIHIVLLILGILIPIPGVILALTVNKYKSYTIFTFPSYVCVPRNPDLQYYALLLPLNVLLGIGLFCLVLIFWRLQKHRTALLRKSSPISLPEIKLLFTLVFFSIFGIVSLAYFGAATATRDKYKSGIKKYFECQAFGVHPNVSSYDQCPMDFEKYDYPYFSVVVYLLLGFVTTAILVYVCNWRAVATFCLSIRRRRKYTRTNLDTYIEHNSE</sequence>
<keyword evidence="5" id="KW-1015">Disulfide bond</keyword>
<evidence type="ECO:0000256" key="1">
    <source>
        <dbReference type="ARBA" id="ARBA00004141"/>
    </source>
</evidence>
<name>A0AAN0IZI2_AMPQE</name>
<evidence type="ECO:0000256" key="3">
    <source>
        <dbReference type="ARBA" id="ARBA00022989"/>
    </source>
</evidence>